<dbReference type="CDD" id="cd00085">
    <property type="entry name" value="HNHc"/>
    <property type="match status" value="1"/>
</dbReference>
<dbReference type="InterPro" id="IPR003615">
    <property type="entry name" value="HNH_nuc"/>
</dbReference>
<dbReference type="InterPro" id="IPR003870">
    <property type="entry name" value="DUF222"/>
</dbReference>
<accession>A0A7M4DS54</accession>
<comment type="caution">
    <text evidence="3">The sequence shown here is derived from an EMBL/GenBank/DDBJ whole genome shotgun (WGS) entry which is preliminary data.</text>
</comment>
<proteinExistence type="predicted"/>
<evidence type="ECO:0000313" key="4">
    <source>
        <dbReference type="Proteomes" id="UP000419743"/>
    </source>
</evidence>
<dbReference type="AlphaFoldDB" id="A0A7M4DS54"/>
<organism evidence="3 4">
    <name type="scientific">Occultella aeris</name>
    <dbReference type="NCBI Taxonomy" id="2761496"/>
    <lineage>
        <taxon>Bacteria</taxon>
        <taxon>Bacillati</taxon>
        <taxon>Actinomycetota</taxon>
        <taxon>Actinomycetes</taxon>
        <taxon>Micrococcales</taxon>
        <taxon>Ruaniaceae</taxon>
        <taxon>Occultella</taxon>
    </lineage>
</organism>
<dbReference type="Proteomes" id="UP000419743">
    <property type="component" value="Unassembled WGS sequence"/>
</dbReference>
<feature type="domain" description="DUF222" evidence="2">
    <location>
        <begin position="215"/>
        <end position="394"/>
    </location>
</feature>
<sequence length="732" mass="75987">MFEVDSEDASPQAMTRLRGCCEHCAEAVGGAVRVIDYDTLDEAALASLSPSELAEVAAFERELEYQDWFSEFVGTPEDLIGEGDLGGVVGPEESQGDGSAAPGAGPVRAPSTGSPGVFPAEVPVDLGGDGLPRVDAQALSSRPVDGFLVDELTRADLTGLDDYELVDALGCYRRLESVAAAGVREVAAELASRASMVMPRPRAVGRRVVFRESLAADEIAAKVGCSKQEANRLVRVGQFLGGIAAPTGQALLRGEIDAAKADVIAVAVSVLEAEAAFEVQDELLPKAVLWTRHRVSQEVAKLVAAADPAQFTQRAAQASTRRYVGRARIDVDGMASHTVYWPAADALGLDLLLDSAASSAKAAGDLRTLEQLRADVMADIVAHGLNTGQVGDLTGFTFQLQTGACTHDHDGHGHGAADAGADSETGTSTAGPAGGSEGTSAPRTASSGESEGTAASTTGPAGETEGTSAPSTASSGESEGTAASTTGPANEAEGTSAPVAPAGAGTGAGSQGAFLGSWHGADTGTDPRVFPPARGQGLPRVWPVGVLGGRRAQILIRVSLTTLMGGDDPGDVEGLGPIPADVARAFAAGGTWRRLVTDPISDRVLDYGTTRYEPPQNMSDRIKENEPYCTAPGCSATARMTELDHRVPFPLGPTSDDNLDPKCRRCHVLKTHGDFEDEVDEHGNRFWRTPTGHVYMRTPDGTITELPRTRPSSAGHGPTYRTAPDPDEPPPF</sequence>
<dbReference type="Pfam" id="PF02720">
    <property type="entry name" value="DUF222"/>
    <property type="match status" value="1"/>
</dbReference>
<feature type="region of interest" description="Disordered" evidence="1">
    <location>
        <begin position="81"/>
        <end position="120"/>
    </location>
</feature>
<keyword evidence="4" id="KW-1185">Reference proteome</keyword>
<gene>
    <name evidence="3" type="ORF">HALOF300_05002</name>
</gene>
<feature type="compositionally biased region" description="Low complexity" evidence="1">
    <location>
        <begin position="416"/>
        <end position="431"/>
    </location>
</feature>
<evidence type="ECO:0000313" key="3">
    <source>
        <dbReference type="EMBL" id="VZO40298.1"/>
    </source>
</evidence>
<feature type="compositionally biased region" description="Low complexity" evidence="1">
    <location>
        <begin position="494"/>
        <end position="503"/>
    </location>
</feature>
<feature type="region of interest" description="Disordered" evidence="1">
    <location>
        <begin position="697"/>
        <end position="732"/>
    </location>
</feature>
<evidence type="ECO:0000259" key="2">
    <source>
        <dbReference type="Pfam" id="PF02720"/>
    </source>
</evidence>
<reference evidence="3 4" key="1">
    <citation type="submission" date="2019-11" db="EMBL/GenBank/DDBJ databases">
        <authorList>
            <person name="Criscuolo A."/>
        </authorList>
    </citation>
    <scope>NUCLEOTIDE SEQUENCE [LARGE SCALE GENOMIC DNA]</scope>
    <source>
        <strain evidence="3">CIP111667</strain>
    </source>
</reference>
<protein>
    <recommendedName>
        <fullName evidence="2">DUF222 domain-containing protein</fullName>
    </recommendedName>
</protein>
<name>A0A7M4DS54_9MICO</name>
<feature type="region of interest" description="Disordered" evidence="1">
    <location>
        <begin position="409"/>
        <end position="537"/>
    </location>
</feature>
<dbReference type="EMBL" id="CACRYJ010000068">
    <property type="protein sequence ID" value="VZO40298.1"/>
    <property type="molecule type" value="Genomic_DNA"/>
</dbReference>
<feature type="compositionally biased region" description="Low complexity" evidence="1">
    <location>
        <begin position="438"/>
        <end position="487"/>
    </location>
</feature>
<evidence type="ECO:0000256" key="1">
    <source>
        <dbReference type="SAM" id="MobiDB-lite"/>
    </source>
</evidence>